<protein>
    <recommendedName>
        <fullName evidence="2">Phosphodiester glycosidase domain-containing protein</fullName>
    </recommendedName>
</protein>
<dbReference type="AlphaFoldDB" id="A0A9W6ZDG5"/>
<evidence type="ECO:0000313" key="3">
    <source>
        <dbReference type="EMBL" id="GMH48405.1"/>
    </source>
</evidence>
<organism evidence="3 4">
    <name type="scientific">Triparma laevis f. longispina</name>
    <dbReference type="NCBI Taxonomy" id="1714387"/>
    <lineage>
        <taxon>Eukaryota</taxon>
        <taxon>Sar</taxon>
        <taxon>Stramenopiles</taxon>
        <taxon>Ochrophyta</taxon>
        <taxon>Bolidophyceae</taxon>
        <taxon>Parmales</taxon>
        <taxon>Triparmaceae</taxon>
        <taxon>Triparma</taxon>
    </lineage>
</organism>
<dbReference type="GO" id="GO:0033299">
    <property type="term" value="P:secretion of lysosomal enzymes"/>
    <property type="evidence" value="ECO:0007669"/>
    <property type="project" value="TreeGrafter"/>
</dbReference>
<feature type="compositionally biased region" description="Low complexity" evidence="1">
    <location>
        <begin position="256"/>
        <end position="275"/>
    </location>
</feature>
<dbReference type="Proteomes" id="UP001165122">
    <property type="component" value="Unassembled WGS sequence"/>
</dbReference>
<feature type="compositionally biased region" description="Acidic residues" evidence="1">
    <location>
        <begin position="354"/>
        <end position="363"/>
    </location>
</feature>
<dbReference type="OrthoDB" id="192253at2759"/>
<gene>
    <name evidence="3" type="ORF">TrLO_g4533</name>
</gene>
<feature type="region of interest" description="Disordered" evidence="1">
    <location>
        <begin position="231"/>
        <end position="276"/>
    </location>
</feature>
<reference evidence="4" key="1">
    <citation type="journal article" date="2023" name="Commun. Biol.">
        <title>Genome analysis of Parmales, the sister group of diatoms, reveals the evolutionary specialization of diatoms from phago-mixotrophs to photoautotrophs.</title>
        <authorList>
            <person name="Ban H."/>
            <person name="Sato S."/>
            <person name="Yoshikawa S."/>
            <person name="Yamada K."/>
            <person name="Nakamura Y."/>
            <person name="Ichinomiya M."/>
            <person name="Sato N."/>
            <person name="Blanc-Mathieu R."/>
            <person name="Endo H."/>
            <person name="Kuwata A."/>
            <person name="Ogata H."/>
        </authorList>
    </citation>
    <scope>NUCLEOTIDE SEQUENCE [LARGE SCALE GENOMIC DNA]</scope>
    <source>
        <strain evidence="4">NIES 3700</strain>
    </source>
</reference>
<dbReference type="PANTHER" id="PTHR40446">
    <property type="entry name" value="N-ACETYLGLUCOSAMINE-1-PHOSPHODIESTER ALPHA-N-ACETYLGLUCOSAMINIDASE"/>
    <property type="match status" value="1"/>
</dbReference>
<dbReference type="EMBL" id="BRXW01000367">
    <property type="protein sequence ID" value="GMH48405.1"/>
    <property type="molecule type" value="Genomic_DNA"/>
</dbReference>
<feature type="domain" description="Phosphodiester glycosidase" evidence="2">
    <location>
        <begin position="94"/>
        <end position="191"/>
    </location>
</feature>
<accession>A0A9W6ZDG5</accession>
<name>A0A9W6ZDG5_9STRA</name>
<dbReference type="InterPro" id="IPR018711">
    <property type="entry name" value="NAGPA"/>
</dbReference>
<dbReference type="Pfam" id="PF09992">
    <property type="entry name" value="NAGPA"/>
    <property type="match status" value="1"/>
</dbReference>
<feature type="region of interest" description="Disordered" evidence="1">
    <location>
        <begin position="349"/>
        <end position="372"/>
    </location>
</feature>
<sequence length="372" mass="41438">MLDQFPSDYEEVITDIELQDIPQQCDIWTHGGFFDTSTIEPLKNYVGYKNEELIKIVEEPRNVGIGGFWEEEHGHFHYYAGFLPPGIPYTWLVTGLGWLLRDGEEYLDVARGFEDFGIQTTGNDFFEVKSARAAVCVGEEGVSVVEVEGRTGESGINLYDFATLLRIQGFKDCVNIDGGGSTSLNYKGDDIFKTSEVCSERGERCAKEVAQGVCLGYRKGIRFVKVGEEGGKTPAATTSPTASPIPTNQPTATTVDPNDNNNDDSSPPADIPSQDTTSCPISNNILPWFLFVCSTTALICTTFWHKGHSTPQQHKFTRFENELEMVNRGSPVNNGDEEDFEGDFEWGRKGMYSYEDDDDDEEANPFTPSLRR</sequence>
<dbReference type="PANTHER" id="PTHR40446:SF2">
    <property type="entry name" value="N-ACETYLGLUCOSAMINE-1-PHOSPHODIESTER ALPHA-N-ACETYLGLUCOSAMINIDASE"/>
    <property type="match status" value="1"/>
</dbReference>
<evidence type="ECO:0000256" key="1">
    <source>
        <dbReference type="SAM" id="MobiDB-lite"/>
    </source>
</evidence>
<proteinExistence type="predicted"/>
<evidence type="ECO:0000313" key="4">
    <source>
        <dbReference type="Proteomes" id="UP001165122"/>
    </source>
</evidence>
<comment type="caution">
    <text evidence="3">The sequence shown here is derived from an EMBL/GenBank/DDBJ whole genome shotgun (WGS) entry which is preliminary data.</text>
</comment>
<feature type="compositionally biased region" description="Low complexity" evidence="1">
    <location>
        <begin position="233"/>
        <end position="246"/>
    </location>
</feature>
<keyword evidence="4" id="KW-1185">Reference proteome</keyword>
<evidence type="ECO:0000259" key="2">
    <source>
        <dbReference type="Pfam" id="PF09992"/>
    </source>
</evidence>